<dbReference type="Pfam" id="PF13564">
    <property type="entry name" value="DoxX_2"/>
    <property type="match status" value="1"/>
</dbReference>
<evidence type="ECO:0000313" key="7">
    <source>
        <dbReference type="Proteomes" id="UP000093925"/>
    </source>
</evidence>
<dbReference type="Proteomes" id="UP000093925">
    <property type="component" value="Unassembled WGS sequence"/>
</dbReference>
<evidence type="ECO:0000313" key="6">
    <source>
        <dbReference type="EMBL" id="OBJ84108.1"/>
    </source>
</evidence>
<keyword evidence="3 5" id="KW-1133">Transmembrane helix</keyword>
<keyword evidence="4 5" id="KW-0472">Membrane</keyword>
<gene>
    <name evidence="6" type="ORF">A5640_16955</name>
</gene>
<evidence type="ECO:0008006" key="8">
    <source>
        <dbReference type="Google" id="ProtNLM"/>
    </source>
</evidence>
<evidence type="ECO:0000256" key="5">
    <source>
        <dbReference type="SAM" id="Phobius"/>
    </source>
</evidence>
<dbReference type="InterPro" id="IPR032808">
    <property type="entry name" value="DoxX"/>
</dbReference>
<feature type="transmembrane region" description="Helical" evidence="5">
    <location>
        <begin position="74"/>
        <end position="94"/>
    </location>
</feature>
<feature type="transmembrane region" description="Helical" evidence="5">
    <location>
        <begin position="100"/>
        <end position="121"/>
    </location>
</feature>
<dbReference type="GO" id="GO:0016020">
    <property type="term" value="C:membrane"/>
    <property type="evidence" value="ECO:0007669"/>
    <property type="project" value="UniProtKB-SubCell"/>
</dbReference>
<protein>
    <recommendedName>
        <fullName evidence="8">DoxX family protein</fullName>
    </recommendedName>
</protein>
<accession>A0A1A3KI77</accession>
<dbReference type="EMBL" id="LZLM01000087">
    <property type="protein sequence ID" value="OBJ84108.1"/>
    <property type="molecule type" value="Genomic_DNA"/>
</dbReference>
<evidence type="ECO:0000256" key="2">
    <source>
        <dbReference type="ARBA" id="ARBA00022692"/>
    </source>
</evidence>
<comment type="subcellular location">
    <subcellularLocation>
        <location evidence="1">Membrane</location>
        <topology evidence="1">Multi-pass membrane protein</topology>
    </subcellularLocation>
</comment>
<reference evidence="6 7" key="1">
    <citation type="submission" date="2016-06" db="EMBL/GenBank/DDBJ databases">
        <authorList>
            <person name="Kjaerup R.B."/>
            <person name="Dalgaard T.S."/>
            <person name="Juul-Madsen H.R."/>
        </authorList>
    </citation>
    <scope>NUCLEOTIDE SEQUENCE [LARGE SCALE GENOMIC DNA]</scope>
    <source>
        <strain evidence="6 7">1276495.2</strain>
    </source>
</reference>
<comment type="caution">
    <text evidence="6">The sequence shown here is derived from an EMBL/GenBank/DDBJ whole genome shotgun (WGS) entry which is preliminary data.</text>
</comment>
<dbReference type="AlphaFoldDB" id="A0A1A3KI77"/>
<sequence length="125" mass="12678">MTPSTNIAYLVVVSATAALTAGVALPDLVPAQFVLANSARVGVPRSWLPTLATLKFAGAGGLVVGLLGLHGIGIAAAVGLVLYFVGAVAVHVRARVFDNIAFPGGYLALSIASLVLTVWHYRVGG</sequence>
<organism evidence="6 7">
    <name type="scientific">Mycobacterium asiaticum</name>
    <dbReference type="NCBI Taxonomy" id="1790"/>
    <lineage>
        <taxon>Bacteria</taxon>
        <taxon>Bacillati</taxon>
        <taxon>Actinomycetota</taxon>
        <taxon>Actinomycetes</taxon>
        <taxon>Mycobacteriales</taxon>
        <taxon>Mycobacteriaceae</taxon>
        <taxon>Mycobacterium</taxon>
    </lineage>
</organism>
<dbReference type="RefSeq" id="WP_065140783.1">
    <property type="nucleotide sequence ID" value="NZ_LZLM01000087.1"/>
</dbReference>
<evidence type="ECO:0000256" key="4">
    <source>
        <dbReference type="ARBA" id="ARBA00023136"/>
    </source>
</evidence>
<evidence type="ECO:0000256" key="1">
    <source>
        <dbReference type="ARBA" id="ARBA00004141"/>
    </source>
</evidence>
<proteinExistence type="predicted"/>
<feature type="transmembrane region" description="Helical" evidence="5">
    <location>
        <begin position="7"/>
        <end position="26"/>
    </location>
</feature>
<evidence type="ECO:0000256" key="3">
    <source>
        <dbReference type="ARBA" id="ARBA00022989"/>
    </source>
</evidence>
<keyword evidence="2 5" id="KW-0812">Transmembrane</keyword>
<name>A0A1A3KI77_MYCAS</name>